<dbReference type="NCBIfam" id="NF040745">
    <property type="entry name" value="accessory_GlmL"/>
    <property type="match status" value="1"/>
</dbReference>
<dbReference type="AlphaFoldDB" id="A0A845QEY2"/>
<comment type="caution">
    <text evidence="1">The sequence shown here is derived from an EMBL/GenBank/DDBJ whole genome shotgun (WGS) entry which is preliminary data.</text>
</comment>
<dbReference type="NCBIfam" id="TIGR01319">
    <property type="entry name" value="glmL_fam"/>
    <property type="match status" value="1"/>
</dbReference>
<dbReference type="EMBL" id="QXWK01000001">
    <property type="protein sequence ID" value="NBH60242.1"/>
    <property type="molecule type" value="Genomic_DNA"/>
</dbReference>
<gene>
    <name evidence="1" type="ORF">D0435_00960</name>
</gene>
<proteinExistence type="predicted"/>
<organism evidence="1 2">
    <name type="scientific">Anaerotruncus colihominis</name>
    <dbReference type="NCBI Taxonomy" id="169435"/>
    <lineage>
        <taxon>Bacteria</taxon>
        <taxon>Bacillati</taxon>
        <taxon>Bacillota</taxon>
        <taxon>Clostridia</taxon>
        <taxon>Eubacteriales</taxon>
        <taxon>Oscillospiraceae</taxon>
        <taxon>Anaerotruncus</taxon>
    </lineage>
</organism>
<dbReference type="Proteomes" id="UP000446866">
    <property type="component" value="Unassembled WGS sequence"/>
</dbReference>
<dbReference type="RefSeq" id="WP_160200541.1">
    <property type="nucleotide sequence ID" value="NZ_QXWK01000001.1"/>
</dbReference>
<name>A0A845QEY2_9FIRM</name>
<sequence length="464" mass="49017">MKNILLIDFGSTYTKVTAVDLAEERLCATAASYTTVKTDINEGLANALALLEEKIGPVDFDARYACSSAAGGLKMISCGLVPELTAEAAKMASLGAGAKVMKVYSYQLTEEDAEEIENLKPDIFLLTGGTDGGNKDTIIENAQMLAGISAEFPIVVAGNRNAAGACRKILEEAGKQVIVTENVMPRFGELNIEPAQNCIREIFLDRIIKAKGLSKASQLISGIMMPTPAAVLSAMELLAKGTDKEPGLGDLVAVDVGGATTDVYSMSLGEPSGVNTVIKGLPEPYAKRTVEGDIGMRYSAAGIVEAAGIGAVSRLSGLSAERAQQLLTLITDKTDTLPENEELAALDFALASLAVKVGMTRHAGRVEKVYTPVGETWLQEGKDLTAVEKAVITGGSLIHAKNIEKIARGVLYDVAEAASLKPRQAEILLDKAYILSAMGLLAKHAPDTALRIMKKELISYGIEK</sequence>
<dbReference type="Pfam" id="PF13941">
    <property type="entry name" value="MutL"/>
    <property type="match status" value="1"/>
</dbReference>
<reference evidence="1 2" key="1">
    <citation type="submission" date="2018-08" db="EMBL/GenBank/DDBJ databases">
        <title>Murine metabolic-syndrome-specific gut microbial biobank.</title>
        <authorList>
            <person name="Liu C."/>
        </authorList>
    </citation>
    <scope>NUCLEOTIDE SEQUENCE [LARGE SCALE GENOMIC DNA]</scope>
    <source>
        <strain evidence="1 2">28</strain>
    </source>
</reference>
<dbReference type="PIRSF" id="PIRSF004729">
    <property type="entry name" value="MutL"/>
    <property type="match status" value="1"/>
</dbReference>
<accession>A0A845QEY2</accession>
<keyword evidence="2" id="KW-1185">Reference proteome</keyword>
<evidence type="ECO:0000313" key="2">
    <source>
        <dbReference type="Proteomes" id="UP000446866"/>
    </source>
</evidence>
<dbReference type="InterPro" id="IPR006230">
    <property type="entry name" value="MutL"/>
</dbReference>
<protein>
    <submittedName>
        <fullName evidence="1">MutL protein</fullName>
    </submittedName>
</protein>
<evidence type="ECO:0000313" key="1">
    <source>
        <dbReference type="EMBL" id="NBH60242.1"/>
    </source>
</evidence>